<dbReference type="Proteomes" id="UP001221757">
    <property type="component" value="Unassembled WGS sequence"/>
</dbReference>
<dbReference type="EMBL" id="JARKIE010000086">
    <property type="protein sequence ID" value="KAJ7687649.1"/>
    <property type="molecule type" value="Genomic_DNA"/>
</dbReference>
<protein>
    <submittedName>
        <fullName evidence="2">Uncharacterized protein</fullName>
    </submittedName>
</protein>
<feature type="compositionally biased region" description="Polar residues" evidence="1">
    <location>
        <begin position="428"/>
        <end position="441"/>
    </location>
</feature>
<accession>A0AAD7DBU7</accession>
<sequence length="606" mass="66597">MSHSSSVPLLPAREREVLRRRDATLPVDFPGSDAAFVAGAAVGPFNMPTLLSSNHRDGMDPVGGTTTTDVATGLELLRRCSSTLTVHSNAFQEGERLLSGEVLHSDCSTVDLLPLYLADRDPLAADDPTTDMDAMHPRHALLPSRRSARIRGLASAEAPRNATLPSTRCQQKGPDLHKTPIRFRVRRPRNGLIAAGSSASHSKPSKGCRTKRGLRPPAQKIECAFARGNVLTGSTFSMLSDASVSSTGFQGAAPPLKARRAIDHLYYSQPRARALHPYISKFYPAYYEIKEDISQERSTFFVDRNGQIFMFRSFRAQWLMDHAEEVEVTHDILVGDDSSSDAIRDLCRDGLRGPHMLIIIGHQRQSSKRPHLTSWHVKHQARVDGFMAQPIVKRIINWISDVVEILFPGIAHQFKQEDSRGRYKESSLRLTLQRNPRNPNNMPAKRTRQKSRTLNHGSASAPKRARVGNLAVYNTDAPESKDAPEPPKANALLPTAFNLLRQLGVNPSGLLSTEVIKLQKQMSLNATANVAEPVAAAIEAEPSATNVVDKAGIEAHDVVLGDKYDLQALTEIHERVNAGPSGPARVEEHEPMSGYVENSGYCFGKN</sequence>
<feature type="region of interest" description="Disordered" evidence="1">
    <location>
        <begin position="194"/>
        <end position="213"/>
    </location>
</feature>
<comment type="caution">
    <text evidence="2">The sequence shown here is derived from an EMBL/GenBank/DDBJ whole genome shotgun (WGS) entry which is preliminary data.</text>
</comment>
<reference evidence="2" key="1">
    <citation type="submission" date="2023-03" db="EMBL/GenBank/DDBJ databases">
        <title>Massive genome expansion in bonnet fungi (Mycena s.s.) driven by repeated elements and novel gene families across ecological guilds.</title>
        <authorList>
            <consortium name="Lawrence Berkeley National Laboratory"/>
            <person name="Harder C.B."/>
            <person name="Miyauchi S."/>
            <person name="Viragh M."/>
            <person name="Kuo A."/>
            <person name="Thoen E."/>
            <person name="Andreopoulos B."/>
            <person name="Lu D."/>
            <person name="Skrede I."/>
            <person name="Drula E."/>
            <person name="Henrissat B."/>
            <person name="Morin E."/>
            <person name="Kohler A."/>
            <person name="Barry K."/>
            <person name="LaButti K."/>
            <person name="Morin E."/>
            <person name="Salamov A."/>
            <person name="Lipzen A."/>
            <person name="Mereny Z."/>
            <person name="Hegedus B."/>
            <person name="Baldrian P."/>
            <person name="Stursova M."/>
            <person name="Weitz H."/>
            <person name="Taylor A."/>
            <person name="Grigoriev I.V."/>
            <person name="Nagy L.G."/>
            <person name="Martin F."/>
            <person name="Kauserud H."/>
        </authorList>
    </citation>
    <scope>NUCLEOTIDE SEQUENCE</scope>
    <source>
        <strain evidence="2">CBHHK067</strain>
    </source>
</reference>
<evidence type="ECO:0000256" key="1">
    <source>
        <dbReference type="SAM" id="MobiDB-lite"/>
    </source>
</evidence>
<feature type="region of interest" description="Disordered" evidence="1">
    <location>
        <begin position="422"/>
        <end position="463"/>
    </location>
</feature>
<proteinExistence type="predicted"/>
<feature type="compositionally biased region" description="Basic residues" evidence="1">
    <location>
        <begin position="203"/>
        <end position="213"/>
    </location>
</feature>
<evidence type="ECO:0000313" key="2">
    <source>
        <dbReference type="EMBL" id="KAJ7687649.1"/>
    </source>
</evidence>
<keyword evidence="3" id="KW-1185">Reference proteome</keyword>
<evidence type="ECO:0000313" key="3">
    <source>
        <dbReference type="Proteomes" id="UP001221757"/>
    </source>
</evidence>
<organism evidence="2 3">
    <name type="scientific">Mycena rosella</name>
    <name type="common">Pink bonnet</name>
    <name type="synonym">Agaricus rosellus</name>
    <dbReference type="NCBI Taxonomy" id="1033263"/>
    <lineage>
        <taxon>Eukaryota</taxon>
        <taxon>Fungi</taxon>
        <taxon>Dikarya</taxon>
        <taxon>Basidiomycota</taxon>
        <taxon>Agaricomycotina</taxon>
        <taxon>Agaricomycetes</taxon>
        <taxon>Agaricomycetidae</taxon>
        <taxon>Agaricales</taxon>
        <taxon>Marasmiineae</taxon>
        <taxon>Mycenaceae</taxon>
        <taxon>Mycena</taxon>
    </lineage>
</organism>
<gene>
    <name evidence="2" type="ORF">B0H17DRAFT_1136200</name>
</gene>
<dbReference type="AlphaFoldDB" id="A0AAD7DBU7"/>
<name>A0AAD7DBU7_MYCRO</name>
<feature type="region of interest" description="Disordered" evidence="1">
    <location>
        <begin position="155"/>
        <end position="175"/>
    </location>
</feature>